<dbReference type="SFLD" id="SFLDS00003">
    <property type="entry name" value="Haloacid_Dehalogenase"/>
    <property type="match status" value="1"/>
</dbReference>
<accession>D9SRE0</accession>
<dbReference type="Pfam" id="PF13419">
    <property type="entry name" value="HAD_2"/>
    <property type="match status" value="1"/>
</dbReference>
<dbReference type="GO" id="GO:0005829">
    <property type="term" value="C:cytosol"/>
    <property type="evidence" value="ECO:0007669"/>
    <property type="project" value="TreeGrafter"/>
</dbReference>
<keyword evidence="1" id="KW-0378">Hydrolase</keyword>
<dbReference type="PANTHER" id="PTHR43434:SF26">
    <property type="entry name" value="PYROPHOSPHATASE PPAX"/>
    <property type="match status" value="1"/>
</dbReference>
<dbReference type="InterPro" id="IPR006439">
    <property type="entry name" value="HAD-SF_hydro_IA"/>
</dbReference>
<dbReference type="RefSeq" id="WP_010074486.1">
    <property type="nucleotide sequence ID" value="NC_014393.1"/>
</dbReference>
<dbReference type="NCBIfam" id="TIGR01549">
    <property type="entry name" value="HAD-SF-IA-v1"/>
    <property type="match status" value="1"/>
</dbReference>
<dbReference type="SFLD" id="SFLDG01135">
    <property type="entry name" value="C1.5.6:_HAD__Beta-PGM__Phospha"/>
    <property type="match status" value="1"/>
</dbReference>
<dbReference type="EC" id="3.6.1.1" evidence="1"/>
<dbReference type="SUPFAM" id="SSF56784">
    <property type="entry name" value="HAD-like"/>
    <property type="match status" value="1"/>
</dbReference>
<dbReference type="AlphaFoldDB" id="D9SRE0"/>
<dbReference type="InterPro" id="IPR041492">
    <property type="entry name" value="HAD_2"/>
</dbReference>
<dbReference type="GO" id="GO:0006281">
    <property type="term" value="P:DNA repair"/>
    <property type="evidence" value="ECO:0007669"/>
    <property type="project" value="TreeGrafter"/>
</dbReference>
<dbReference type="SFLD" id="SFLDG01129">
    <property type="entry name" value="C1.5:_HAD__Beta-PGM__Phosphata"/>
    <property type="match status" value="1"/>
</dbReference>
<dbReference type="Gene3D" id="3.40.50.1000">
    <property type="entry name" value="HAD superfamily/HAD-like"/>
    <property type="match status" value="1"/>
</dbReference>
<dbReference type="InterPro" id="IPR023198">
    <property type="entry name" value="PGP-like_dom2"/>
</dbReference>
<gene>
    <name evidence="1" type="ordered locus">Clocel_2669</name>
</gene>
<evidence type="ECO:0000313" key="1">
    <source>
        <dbReference type="EMBL" id="ADL52369.1"/>
    </source>
</evidence>
<proteinExistence type="predicted"/>
<dbReference type="eggNOG" id="COG0546">
    <property type="taxonomic scope" value="Bacteria"/>
</dbReference>
<dbReference type="NCBIfam" id="NF009804">
    <property type="entry name" value="PRK13288.1"/>
    <property type="match status" value="1"/>
</dbReference>
<keyword evidence="2" id="KW-1185">Reference proteome</keyword>
<dbReference type="KEGG" id="ccb:Clocel_2669"/>
<organism evidence="1 2">
    <name type="scientific">Clostridium cellulovorans (strain ATCC 35296 / DSM 3052 / OCM 3 / 743B)</name>
    <dbReference type="NCBI Taxonomy" id="573061"/>
    <lineage>
        <taxon>Bacteria</taxon>
        <taxon>Bacillati</taxon>
        <taxon>Bacillota</taxon>
        <taxon>Clostridia</taxon>
        <taxon>Eubacteriales</taxon>
        <taxon>Clostridiaceae</taxon>
        <taxon>Clostridium</taxon>
    </lineage>
</organism>
<dbReference type="HOGENOM" id="CLU_045011_19_3_9"/>
<dbReference type="InterPro" id="IPR036412">
    <property type="entry name" value="HAD-like_sf"/>
</dbReference>
<reference evidence="1 2" key="1">
    <citation type="submission" date="2010-08" db="EMBL/GenBank/DDBJ databases">
        <title>Complete sequence of Clostridium cellulovorans 743B.</title>
        <authorList>
            <consortium name="US DOE Joint Genome Institute"/>
            <person name="Lucas S."/>
            <person name="Copeland A."/>
            <person name="Lapidus A."/>
            <person name="Cheng J.-F."/>
            <person name="Bruce D."/>
            <person name="Goodwin L."/>
            <person name="Pitluck S."/>
            <person name="Chertkov O."/>
            <person name="Detter J.C."/>
            <person name="Han C."/>
            <person name="Tapia R."/>
            <person name="Land M."/>
            <person name="Hauser L."/>
            <person name="Chang Y.-J."/>
            <person name="Jeffries C."/>
            <person name="Kyrpides N."/>
            <person name="Ivanova N."/>
            <person name="Mikhailova N."/>
            <person name="Hemme C.L."/>
            <person name="Woyke T."/>
        </authorList>
    </citation>
    <scope>NUCLEOTIDE SEQUENCE [LARGE SCALE GENOMIC DNA]</scope>
    <source>
        <strain evidence="2">ATCC 35296 / DSM 3052 / OCM 3 / 743B</strain>
    </source>
</reference>
<dbReference type="Proteomes" id="UP000002730">
    <property type="component" value="Chromosome"/>
</dbReference>
<evidence type="ECO:0000313" key="2">
    <source>
        <dbReference type="Proteomes" id="UP000002730"/>
    </source>
</evidence>
<dbReference type="FunFam" id="3.40.50.1000:FF:000022">
    <property type="entry name" value="Phosphoglycolate phosphatase"/>
    <property type="match status" value="1"/>
</dbReference>
<dbReference type="GO" id="GO:0004427">
    <property type="term" value="F:inorganic diphosphate phosphatase activity"/>
    <property type="evidence" value="ECO:0007669"/>
    <property type="project" value="UniProtKB-EC"/>
</dbReference>
<dbReference type="Gene3D" id="1.10.150.240">
    <property type="entry name" value="Putative phosphatase, domain 2"/>
    <property type="match status" value="1"/>
</dbReference>
<sequence length="211" mass="23836">MIKAILFDLDGTILDTNDLILNSFKHSFKTHLDLELPREEIVKFFGEPLQYSLAKYGEDKLENLISTYRSYNEENHDSNVTLFKGVKEGLKVLKDKNFKLAIVTSKRESMTRRGLDLFGLTECFDVIITPEATKEHKPNGEPVLKACEVLGIKPEEAIMVGDSHNDILCGKNAGAKTGLVKYTALDQSELLKLYPDYLVDSIEEFAFVNDK</sequence>
<protein>
    <submittedName>
        <fullName evidence="1">HAD-superfamily hydrolase, subfamily IA, variant 3</fullName>
        <ecNumber evidence="1">3.6.1.1</ecNumber>
    </submittedName>
</protein>
<dbReference type="EMBL" id="CP002160">
    <property type="protein sequence ID" value="ADL52369.1"/>
    <property type="molecule type" value="Genomic_DNA"/>
</dbReference>
<dbReference type="InterPro" id="IPR023214">
    <property type="entry name" value="HAD_sf"/>
</dbReference>
<dbReference type="STRING" id="573061.Clocel_2669"/>
<dbReference type="PANTHER" id="PTHR43434">
    <property type="entry name" value="PHOSPHOGLYCOLATE PHOSPHATASE"/>
    <property type="match status" value="1"/>
</dbReference>
<dbReference type="InterPro" id="IPR050155">
    <property type="entry name" value="HAD-like_hydrolase_sf"/>
</dbReference>
<dbReference type="NCBIfam" id="TIGR01509">
    <property type="entry name" value="HAD-SF-IA-v3"/>
    <property type="match status" value="1"/>
</dbReference>
<name>D9SRE0_CLOC7</name>
<dbReference type="GO" id="GO:0008967">
    <property type="term" value="F:phosphoglycolate phosphatase activity"/>
    <property type="evidence" value="ECO:0007669"/>
    <property type="project" value="TreeGrafter"/>
</dbReference>
<dbReference type="OrthoDB" id="9807630at2"/>